<evidence type="ECO:0000313" key="2">
    <source>
        <dbReference type="Proteomes" id="UP000186455"/>
    </source>
</evidence>
<dbReference type="AlphaFoldDB" id="A0A1Q4VD63"/>
<dbReference type="Proteomes" id="UP000186455">
    <property type="component" value="Unassembled WGS sequence"/>
</dbReference>
<dbReference type="RefSeq" id="WP_073783407.1">
    <property type="nucleotide sequence ID" value="NZ_LFBV01000001.1"/>
</dbReference>
<evidence type="ECO:0000313" key="1">
    <source>
        <dbReference type="EMBL" id="OKH95794.1"/>
    </source>
</evidence>
<proteinExistence type="predicted"/>
<reference evidence="1 2" key="1">
    <citation type="submission" date="2015-06" db="EMBL/GenBank/DDBJ databases">
        <title>Cloning and characterization of the uncialamcin biosynthetic gene cluster.</title>
        <authorList>
            <person name="Yan X."/>
            <person name="Huang T."/>
            <person name="Ge H."/>
            <person name="Shen B."/>
        </authorList>
    </citation>
    <scope>NUCLEOTIDE SEQUENCE [LARGE SCALE GENOMIC DNA]</scope>
    <source>
        <strain evidence="1 2">DCA2648</strain>
    </source>
</reference>
<accession>A0A1Q4VD63</accession>
<organism evidence="1 2">
    <name type="scientific">Streptomyces uncialis</name>
    <dbReference type="NCBI Taxonomy" id="1048205"/>
    <lineage>
        <taxon>Bacteria</taxon>
        <taxon>Bacillati</taxon>
        <taxon>Actinomycetota</taxon>
        <taxon>Actinomycetes</taxon>
        <taxon>Kitasatosporales</taxon>
        <taxon>Streptomycetaceae</taxon>
        <taxon>Streptomyces</taxon>
    </lineage>
</organism>
<sequence length="126" mass="13718">MDPAQFEGHVRRGPVDTLSIRDASRQLDAVTRYVAQAREDLARREENGDFPVLDAEKALAFARAAESLSLTDDAGETVAVVISPAVLEVQEDALGLLQGEVNRLRGTTNTVTTEELRDELNGRMAP</sequence>
<comment type="caution">
    <text evidence="1">The sequence shown here is derived from an EMBL/GenBank/DDBJ whole genome shotgun (WGS) entry which is preliminary data.</text>
</comment>
<protein>
    <submittedName>
        <fullName evidence="1">Uncharacterized protein</fullName>
    </submittedName>
</protein>
<keyword evidence="2" id="KW-1185">Reference proteome</keyword>
<gene>
    <name evidence="1" type="ORF">AB852_03315</name>
</gene>
<dbReference type="EMBL" id="LFBV01000001">
    <property type="protein sequence ID" value="OKH95794.1"/>
    <property type="molecule type" value="Genomic_DNA"/>
</dbReference>
<name>A0A1Q4VD63_9ACTN</name>